<feature type="domain" description="Pectate lyase" evidence="4">
    <location>
        <begin position="1"/>
        <end position="120"/>
    </location>
</feature>
<dbReference type="OrthoDB" id="1730792at2759"/>
<dbReference type="InterPro" id="IPR002022">
    <property type="entry name" value="Pec_lyase"/>
</dbReference>
<evidence type="ECO:0000313" key="6">
    <source>
        <dbReference type="Proteomes" id="UP000257109"/>
    </source>
</evidence>
<dbReference type="PANTHER" id="PTHR31683:SF184">
    <property type="entry name" value="PECTATE LYASE"/>
    <property type="match status" value="1"/>
</dbReference>
<dbReference type="AlphaFoldDB" id="A0A371G9N2"/>
<evidence type="ECO:0000259" key="4">
    <source>
        <dbReference type="SMART" id="SM00656"/>
    </source>
</evidence>
<keyword evidence="2" id="KW-0964">Secreted</keyword>
<dbReference type="Gene3D" id="2.160.20.10">
    <property type="entry name" value="Single-stranded right-handed beta-helix, Pectin lyase-like"/>
    <property type="match status" value="1"/>
</dbReference>
<sequence>MVNDNSDNNMIKNGGGLTMQYVNNVIIHGIHIKKIMSKDGGMIRDSYNHFGLRARSDDDVISLFGASNIWIDHISLFSSTDGLIDVIMGSTAITISNFHRTKHNNVILFGARYQHQEITS</sequence>
<keyword evidence="6" id="KW-1185">Reference proteome</keyword>
<keyword evidence="3 5" id="KW-0456">Lyase</keyword>
<dbReference type="Proteomes" id="UP000257109">
    <property type="component" value="Unassembled WGS sequence"/>
</dbReference>
<feature type="non-terminal residue" evidence="5">
    <location>
        <position position="1"/>
    </location>
</feature>
<name>A0A371G9N2_MUCPR</name>
<dbReference type="SUPFAM" id="SSF51126">
    <property type="entry name" value="Pectin lyase-like"/>
    <property type="match status" value="1"/>
</dbReference>
<reference evidence="5" key="1">
    <citation type="submission" date="2018-05" db="EMBL/GenBank/DDBJ databases">
        <title>Draft genome of Mucuna pruriens seed.</title>
        <authorList>
            <person name="Nnadi N.E."/>
            <person name="Vos R."/>
            <person name="Hasami M.H."/>
            <person name="Devisetty U.K."/>
            <person name="Aguiy J.C."/>
        </authorList>
    </citation>
    <scope>NUCLEOTIDE SEQUENCE [LARGE SCALE GENOMIC DNA]</scope>
    <source>
        <strain evidence="5">JCA_2017</strain>
    </source>
</reference>
<evidence type="ECO:0000313" key="5">
    <source>
        <dbReference type="EMBL" id="RDX87235.1"/>
    </source>
</evidence>
<dbReference type="STRING" id="157652.A0A371G9N2"/>
<dbReference type="InterPro" id="IPR012334">
    <property type="entry name" value="Pectin_lyas_fold"/>
</dbReference>
<evidence type="ECO:0000256" key="1">
    <source>
        <dbReference type="ARBA" id="ARBA00004191"/>
    </source>
</evidence>
<dbReference type="InterPro" id="IPR011050">
    <property type="entry name" value="Pectin_lyase_fold/virulence"/>
</dbReference>
<accession>A0A371G9N2</accession>
<dbReference type="GO" id="GO:0030570">
    <property type="term" value="F:pectate lyase activity"/>
    <property type="evidence" value="ECO:0007669"/>
    <property type="project" value="InterPro"/>
</dbReference>
<dbReference type="SMART" id="SM00656">
    <property type="entry name" value="Amb_all"/>
    <property type="match status" value="1"/>
</dbReference>
<comment type="subcellular location">
    <subcellularLocation>
        <location evidence="1">Secreted</location>
        <location evidence="1">Cell wall</location>
    </subcellularLocation>
</comment>
<evidence type="ECO:0000256" key="3">
    <source>
        <dbReference type="ARBA" id="ARBA00023239"/>
    </source>
</evidence>
<dbReference type="PANTHER" id="PTHR31683">
    <property type="entry name" value="PECTATE LYASE 18-RELATED"/>
    <property type="match status" value="1"/>
</dbReference>
<proteinExistence type="predicted"/>
<gene>
    <name evidence="5" type="primary">AT59</name>
    <name evidence="5" type="ORF">CR513_31324</name>
</gene>
<organism evidence="5 6">
    <name type="scientific">Mucuna pruriens</name>
    <name type="common">Velvet bean</name>
    <name type="synonym">Dolichos pruriens</name>
    <dbReference type="NCBI Taxonomy" id="157652"/>
    <lineage>
        <taxon>Eukaryota</taxon>
        <taxon>Viridiplantae</taxon>
        <taxon>Streptophyta</taxon>
        <taxon>Embryophyta</taxon>
        <taxon>Tracheophyta</taxon>
        <taxon>Spermatophyta</taxon>
        <taxon>Magnoliopsida</taxon>
        <taxon>eudicotyledons</taxon>
        <taxon>Gunneridae</taxon>
        <taxon>Pentapetalae</taxon>
        <taxon>rosids</taxon>
        <taxon>fabids</taxon>
        <taxon>Fabales</taxon>
        <taxon>Fabaceae</taxon>
        <taxon>Papilionoideae</taxon>
        <taxon>50 kb inversion clade</taxon>
        <taxon>NPAAA clade</taxon>
        <taxon>indigoferoid/millettioid clade</taxon>
        <taxon>Phaseoleae</taxon>
        <taxon>Mucuna</taxon>
    </lineage>
</organism>
<dbReference type="InterPro" id="IPR045032">
    <property type="entry name" value="PEL"/>
</dbReference>
<protein>
    <submittedName>
        <fullName evidence="5">Pectate lyase 3</fullName>
    </submittedName>
</protein>
<evidence type="ECO:0000256" key="2">
    <source>
        <dbReference type="ARBA" id="ARBA00022512"/>
    </source>
</evidence>
<keyword evidence="2" id="KW-0134">Cell wall</keyword>
<dbReference type="EMBL" id="QJKJ01006283">
    <property type="protein sequence ID" value="RDX87235.1"/>
    <property type="molecule type" value="Genomic_DNA"/>
</dbReference>
<comment type="caution">
    <text evidence="5">The sequence shown here is derived from an EMBL/GenBank/DDBJ whole genome shotgun (WGS) entry which is preliminary data.</text>
</comment>